<dbReference type="FunFam" id="3.40.50.300:FF:000522">
    <property type="entry name" value="Gluconokinase"/>
    <property type="match status" value="1"/>
</dbReference>
<keyword evidence="4 10" id="KW-0808">Transferase</keyword>
<protein>
    <recommendedName>
        <fullName evidence="3 10">Gluconokinase</fullName>
        <ecNumber evidence="3 10">2.7.1.12</ecNumber>
    </recommendedName>
</protein>
<evidence type="ECO:0000256" key="1">
    <source>
        <dbReference type="ARBA" id="ARBA00004761"/>
    </source>
</evidence>
<dbReference type="AlphaFoldDB" id="A0A939RUM4"/>
<evidence type="ECO:0000256" key="7">
    <source>
        <dbReference type="ARBA" id="ARBA00022840"/>
    </source>
</evidence>
<keyword evidence="6 10" id="KW-0418">Kinase</keyword>
<dbReference type="EC" id="2.7.1.12" evidence="3 10"/>
<dbReference type="GO" id="GO:0005524">
    <property type="term" value="F:ATP binding"/>
    <property type="evidence" value="ECO:0007669"/>
    <property type="project" value="UniProtKB-KW"/>
</dbReference>
<evidence type="ECO:0000313" key="12">
    <source>
        <dbReference type="EMBL" id="MBO1751510.1"/>
    </source>
</evidence>
<evidence type="ECO:0000256" key="4">
    <source>
        <dbReference type="ARBA" id="ARBA00022679"/>
    </source>
</evidence>
<evidence type="ECO:0000256" key="6">
    <source>
        <dbReference type="ARBA" id="ARBA00022777"/>
    </source>
</evidence>
<dbReference type="SUPFAM" id="SSF52540">
    <property type="entry name" value="P-loop containing nucleoside triphosphate hydrolases"/>
    <property type="match status" value="1"/>
</dbReference>
<evidence type="ECO:0000256" key="8">
    <source>
        <dbReference type="ARBA" id="ARBA00023064"/>
    </source>
</evidence>
<accession>A0A939RUM4</accession>
<dbReference type="PANTHER" id="PTHR43442">
    <property type="entry name" value="GLUCONOKINASE-RELATED"/>
    <property type="match status" value="1"/>
</dbReference>
<evidence type="ECO:0000256" key="3">
    <source>
        <dbReference type="ARBA" id="ARBA00012054"/>
    </source>
</evidence>
<dbReference type="NCBIfam" id="TIGR01313">
    <property type="entry name" value="therm_gnt_kin"/>
    <property type="match status" value="1"/>
</dbReference>
<dbReference type="CDD" id="cd02021">
    <property type="entry name" value="GntK"/>
    <property type="match status" value="1"/>
</dbReference>
<evidence type="ECO:0000256" key="2">
    <source>
        <dbReference type="ARBA" id="ARBA00008420"/>
    </source>
</evidence>
<evidence type="ECO:0000256" key="10">
    <source>
        <dbReference type="RuleBase" id="RU363066"/>
    </source>
</evidence>
<dbReference type="Pfam" id="PF13671">
    <property type="entry name" value="AAA_33"/>
    <property type="match status" value="1"/>
</dbReference>
<dbReference type="RefSeq" id="WP_208055160.1">
    <property type="nucleotide sequence ID" value="NZ_JAGEMK010000002.1"/>
</dbReference>
<comment type="caution">
    <text evidence="12">The sequence shown here is derived from an EMBL/GenBank/DDBJ whole genome shotgun (WGS) entry which is preliminary data.</text>
</comment>
<dbReference type="InterPro" id="IPR027417">
    <property type="entry name" value="P-loop_NTPase"/>
</dbReference>
<feature type="region of interest" description="Disordered" evidence="11">
    <location>
        <begin position="1"/>
        <end position="25"/>
    </location>
</feature>
<dbReference type="EMBL" id="JAGEMK010000002">
    <property type="protein sequence ID" value="MBO1751510.1"/>
    <property type="molecule type" value="Genomic_DNA"/>
</dbReference>
<dbReference type="GO" id="GO:0005737">
    <property type="term" value="C:cytoplasm"/>
    <property type="evidence" value="ECO:0007669"/>
    <property type="project" value="TreeGrafter"/>
</dbReference>
<dbReference type="GO" id="GO:0019521">
    <property type="term" value="P:D-gluconate metabolic process"/>
    <property type="evidence" value="ECO:0007669"/>
    <property type="project" value="UniProtKB-KW"/>
</dbReference>
<dbReference type="GO" id="GO:0046316">
    <property type="term" value="F:gluconokinase activity"/>
    <property type="evidence" value="ECO:0007669"/>
    <property type="project" value="UniProtKB-EC"/>
</dbReference>
<organism evidence="12 13">
    <name type="scientific">Actinotalea soli</name>
    <dbReference type="NCBI Taxonomy" id="2819234"/>
    <lineage>
        <taxon>Bacteria</taxon>
        <taxon>Bacillati</taxon>
        <taxon>Actinomycetota</taxon>
        <taxon>Actinomycetes</taxon>
        <taxon>Micrococcales</taxon>
        <taxon>Cellulomonadaceae</taxon>
        <taxon>Actinotalea</taxon>
    </lineage>
</organism>
<dbReference type="InterPro" id="IPR006001">
    <property type="entry name" value="Therm_gnt_kin"/>
</dbReference>
<comment type="similarity">
    <text evidence="2 10">Belongs to the gluconokinase GntK/GntV family.</text>
</comment>
<evidence type="ECO:0000256" key="5">
    <source>
        <dbReference type="ARBA" id="ARBA00022741"/>
    </source>
</evidence>
<dbReference type="Proteomes" id="UP000664209">
    <property type="component" value="Unassembled WGS sequence"/>
</dbReference>
<gene>
    <name evidence="12" type="ORF">J4G33_06795</name>
</gene>
<name>A0A939RUM4_9CELL</name>
<sequence>MTSADDATSRPPRGAGEGTPADGPVEHLVVMGVSGSGKSTVARLLAERLDRPFAEGDDHHPAENIAAMEAGTPLTDDHRAPWLVILRDWLAERTAAGTSTVMACSALRVAYRDVLRQAPGRVRFVHLVGEAELVADRQAARTDHFMPTSLMESQVAALQPLGPEEDGVSVTVEAGPEDVAEAVLRELAADDAREA</sequence>
<dbReference type="Gene3D" id="3.40.50.300">
    <property type="entry name" value="P-loop containing nucleotide triphosphate hydrolases"/>
    <property type="match status" value="1"/>
</dbReference>
<proteinExistence type="inferred from homology"/>
<keyword evidence="5 10" id="KW-0547">Nucleotide-binding</keyword>
<evidence type="ECO:0000313" key="13">
    <source>
        <dbReference type="Proteomes" id="UP000664209"/>
    </source>
</evidence>
<keyword evidence="13" id="KW-1185">Reference proteome</keyword>
<dbReference type="PANTHER" id="PTHR43442:SF3">
    <property type="entry name" value="GLUCONOKINASE-RELATED"/>
    <property type="match status" value="1"/>
</dbReference>
<keyword evidence="7 10" id="KW-0067">ATP-binding</keyword>
<evidence type="ECO:0000256" key="9">
    <source>
        <dbReference type="ARBA" id="ARBA00048090"/>
    </source>
</evidence>
<comment type="pathway">
    <text evidence="1">Carbohydrate acid metabolism.</text>
</comment>
<comment type="catalytic activity">
    <reaction evidence="9 10">
        <text>D-gluconate + ATP = 6-phospho-D-gluconate + ADP + H(+)</text>
        <dbReference type="Rhea" id="RHEA:19433"/>
        <dbReference type="ChEBI" id="CHEBI:15378"/>
        <dbReference type="ChEBI" id="CHEBI:18391"/>
        <dbReference type="ChEBI" id="CHEBI:30616"/>
        <dbReference type="ChEBI" id="CHEBI:58759"/>
        <dbReference type="ChEBI" id="CHEBI:456216"/>
        <dbReference type="EC" id="2.7.1.12"/>
    </reaction>
</comment>
<evidence type="ECO:0000256" key="11">
    <source>
        <dbReference type="SAM" id="MobiDB-lite"/>
    </source>
</evidence>
<keyword evidence="8" id="KW-0311">Gluconate utilization</keyword>
<reference evidence="12" key="1">
    <citation type="submission" date="2021-03" db="EMBL/GenBank/DDBJ databases">
        <title>Actinotalea soli sp. nov., isolated from soil.</title>
        <authorList>
            <person name="Ping W."/>
            <person name="Zhang J."/>
        </authorList>
    </citation>
    <scope>NUCLEOTIDE SEQUENCE</scope>
    <source>
        <strain evidence="12">BY-33</strain>
    </source>
</reference>